<dbReference type="AlphaFoldDB" id="A0A1H2IWC0"/>
<gene>
    <name evidence="2" type="ORF">SAMN04488563_2058</name>
</gene>
<dbReference type="PANTHER" id="PTHR35149:SF2">
    <property type="entry name" value="DUF262 DOMAIN-CONTAINING PROTEIN"/>
    <property type="match status" value="1"/>
</dbReference>
<dbReference type="EMBL" id="LT629791">
    <property type="protein sequence ID" value="SDU48225.1"/>
    <property type="molecule type" value="Genomic_DNA"/>
</dbReference>
<feature type="domain" description="GmrSD restriction endonucleases N-terminal" evidence="1">
    <location>
        <begin position="14"/>
        <end position="226"/>
    </location>
</feature>
<evidence type="ECO:0000313" key="2">
    <source>
        <dbReference type="EMBL" id="SDU48225.1"/>
    </source>
</evidence>
<proteinExistence type="predicted"/>
<evidence type="ECO:0000259" key="1">
    <source>
        <dbReference type="Pfam" id="PF03235"/>
    </source>
</evidence>
<dbReference type="Proteomes" id="UP000182977">
    <property type="component" value="Chromosome I"/>
</dbReference>
<protein>
    <recommendedName>
        <fullName evidence="1">GmrSD restriction endonucleases N-terminal domain-containing protein</fullName>
    </recommendedName>
</protein>
<sequence>MSAPLNASATTVGALLSGSTFEIPAYQREYAWETSEVQDFWRDLSGALEEDEYFLGLIIITGEEKRKHVVDGQQRLLTVELLAAALRHKAIEIGRSALADRIAATLLRSMDYTTDDVVARIRLTDDRADKTLQAIIDVGRIDPASLEKRSSSERLWKAYEYLAAQIAQGSEVETFRTLGLWAEFISERLYVAVFEHPDEATAYSVFEVVNTRGRELTTADLLKNYVLRHTEPAARMDRYLQWSAIAREFEQVGGGQGFVPYIRHVVNLSAGYVLPKDLYRHIAQVSDRNPDTTVNDLMAALDAYLPLYLQLLDPTFDGPADPEALGIFVALNELGIAAVRPLMLAIESTPDPVVGMTEVLRLIVKRMAVGNLGAGSVERRFADAAATVQAAGSWQPGVDMLRDMDHPRQDFVDQLVRRSYNRAVLTFIRRSIVTRSITPASIGTLQYIRPRKAESAAWSSFTDEEATFWASTLGNTILVDVDRRPPGAGSWTGAKERLLLPHAIPGEFTDLLSAEPEWTAEVVARVGGLLAEAAADVWY</sequence>
<organism evidence="2 3">
    <name type="scientific">Jiangella alkaliphila</name>
    <dbReference type="NCBI Taxonomy" id="419479"/>
    <lineage>
        <taxon>Bacteria</taxon>
        <taxon>Bacillati</taxon>
        <taxon>Actinomycetota</taxon>
        <taxon>Actinomycetes</taxon>
        <taxon>Jiangellales</taxon>
        <taxon>Jiangellaceae</taxon>
        <taxon>Jiangella</taxon>
    </lineage>
</organism>
<reference evidence="3" key="1">
    <citation type="submission" date="2016-10" db="EMBL/GenBank/DDBJ databases">
        <authorList>
            <person name="Varghese N."/>
            <person name="Submissions S."/>
        </authorList>
    </citation>
    <scope>NUCLEOTIDE SEQUENCE [LARGE SCALE GENOMIC DNA]</scope>
    <source>
        <strain evidence="3">DSM 45079</strain>
    </source>
</reference>
<dbReference type="RefSeq" id="WP_046773074.1">
    <property type="nucleotide sequence ID" value="NZ_LBMC01000101.1"/>
</dbReference>
<dbReference type="InterPro" id="IPR004919">
    <property type="entry name" value="GmrSD_N"/>
</dbReference>
<evidence type="ECO:0000313" key="3">
    <source>
        <dbReference type="Proteomes" id="UP000182977"/>
    </source>
</evidence>
<keyword evidence="3" id="KW-1185">Reference proteome</keyword>
<dbReference type="OrthoDB" id="9798761at2"/>
<name>A0A1H2IWC0_9ACTN</name>
<dbReference type="PANTHER" id="PTHR35149">
    <property type="entry name" value="SLL5132 PROTEIN"/>
    <property type="match status" value="1"/>
</dbReference>
<dbReference type="STRING" id="419479.SAMN04488563_2058"/>
<dbReference type="Pfam" id="PF03235">
    <property type="entry name" value="GmrSD_N"/>
    <property type="match status" value="1"/>
</dbReference>
<accession>A0A1H2IWC0</accession>